<proteinExistence type="predicted"/>
<dbReference type="RefSeq" id="WP_378225375.1">
    <property type="nucleotide sequence ID" value="NZ_JBHRTK010000032.1"/>
</dbReference>
<sequence>MSQLNGKLDWSFDKGWSWIAVINVTPTGQMRRKVIAEMGSRIGGSPQLLIQLDILDRLSCVITDRTGAQFSTIPIPPEKFALRTTWIMVQIICDPFDPATTLRTLRVTISVQGQVLTGELVATGDFGGPVEEGAHSVGASLQETDPATFRLAELVTIGRAPLTPQEIENLEAYFHQKHQMGGADG</sequence>
<comment type="caution">
    <text evidence="1">The sequence shown here is derived from an EMBL/GenBank/DDBJ whole genome shotgun (WGS) entry which is preliminary data.</text>
</comment>
<organism evidence="1 2">
    <name type="scientific">Aquamicrobium soli</name>
    <dbReference type="NCBI Taxonomy" id="1811518"/>
    <lineage>
        <taxon>Bacteria</taxon>
        <taxon>Pseudomonadati</taxon>
        <taxon>Pseudomonadota</taxon>
        <taxon>Alphaproteobacteria</taxon>
        <taxon>Hyphomicrobiales</taxon>
        <taxon>Phyllobacteriaceae</taxon>
        <taxon>Aquamicrobium</taxon>
    </lineage>
</organism>
<name>A0ABV7KIT6_9HYPH</name>
<keyword evidence="2" id="KW-1185">Reference proteome</keyword>
<protein>
    <submittedName>
        <fullName evidence="1">Uncharacterized protein</fullName>
    </submittedName>
</protein>
<gene>
    <name evidence="1" type="ORF">ACFOHJ_23495</name>
</gene>
<dbReference type="Proteomes" id="UP001595583">
    <property type="component" value="Unassembled WGS sequence"/>
</dbReference>
<evidence type="ECO:0000313" key="2">
    <source>
        <dbReference type="Proteomes" id="UP001595583"/>
    </source>
</evidence>
<evidence type="ECO:0000313" key="1">
    <source>
        <dbReference type="EMBL" id="MFC3209189.1"/>
    </source>
</evidence>
<dbReference type="EMBL" id="JBHRTK010000032">
    <property type="protein sequence ID" value="MFC3209189.1"/>
    <property type="molecule type" value="Genomic_DNA"/>
</dbReference>
<accession>A0ABV7KIT6</accession>
<reference evidence="2" key="1">
    <citation type="journal article" date="2019" name="Int. J. Syst. Evol. Microbiol.">
        <title>The Global Catalogue of Microorganisms (GCM) 10K type strain sequencing project: providing services to taxonomists for standard genome sequencing and annotation.</title>
        <authorList>
            <consortium name="The Broad Institute Genomics Platform"/>
            <consortium name="The Broad Institute Genome Sequencing Center for Infectious Disease"/>
            <person name="Wu L."/>
            <person name="Ma J."/>
        </authorList>
    </citation>
    <scope>NUCLEOTIDE SEQUENCE [LARGE SCALE GENOMIC DNA]</scope>
    <source>
        <strain evidence="2">KCTC 52165</strain>
    </source>
</reference>